<evidence type="ECO:0000313" key="2">
    <source>
        <dbReference type="EMBL" id="CAA9541496.1"/>
    </source>
</evidence>
<organism evidence="2">
    <name type="scientific">uncultured Thermomicrobiales bacterium</name>
    <dbReference type="NCBI Taxonomy" id="1645740"/>
    <lineage>
        <taxon>Bacteria</taxon>
        <taxon>Pseudomonadati</taxon>
        <taxon>Thermomicrobiota</taxon>
        <taxon>Thermomicrobia</taxon>
        <taxon>Thermomicrobiales</taxon>
        <taxon>environmental samples</taxon>
    </lineage>
</organism>
<proteinExistence type="predicted"/>
<evidence type="ECO:0000256" key="1">
    <source>
        <dbReference type="SAM" id="MobiDB-lite"/>
    </source>
</evidence>
<gene>
    <name evidence="2" type="ORF">AVDCRST_MAG49-899</name>
</gene>
<dbReference type="AlphaFoldDB" id="A0A6J4U5V9"/>
<protein>
    <submittedName>
        <fullName evidence="2">Uncharacterized protein</fullName>
    </submittedName>
</protein>
<dbReference type="EMBL" id="CADCWG010000057">
    <property type="protein sequence ID" value="CAA9541496.1"/>
    <property type="molecule type" value="Genomic_DNA"/>
</dbReference>
<reference evidence="2" key="1">
    <citation type="submission" date="2020-02" db="EMBL/GenBank/DDBJ databases">
        <authorList>
            <person name="Meier V. D."/>
        </authorList>
    </citation>
    <scope>NUCLEOTIDE SEQUENCE</scope>
    <source>
        <strain evidence="2">AVDCRST_MAG49</strain>
    </source>
</reference>
<feature type="compositionally biased region" description="Low complexity" evidence="1">
    <location>
        <begin position="33"/>
        <end position="43"/>
    </location>
</feature>
<sequence>MSPRRRLSRPGAAGPPRGLRAVTTVGRRDGPGRRSSPLGAQPP</sequence>
<name>A0A6J4U5V9_9BACT</name>
<feature type="region of interest" description="Disordered" evidence="1">
    <location>
        <begin position="1"/>
        <end position="43"/>
    </location>
</feature>
<accession>A0A6J4U5V9</accession>